<evidence type="ECO:0000256" key="2">
    <source>
        <dbReference type="ARBA" id="ARBA00022723"/>
    </source>
</evidence>
<dbReference type="AlphaFoldDB" id="A0A1G5IDF8"/>
<dbReference type="GO" id="GO:0051213">
    <property type="term" value="F:dioxygenase activity"/>
    <property type="evidence" value="ECO:0007669"/>
    <property type="project" value="UniProtKB-KW"/>
</dbReference>
<evidence type="ECO:0000256" key="1">
    <source>
        <dbReference type="ARBA" id="ARBA00001961"/>
    </source>
</evidence>
<dbReference type="InterPro" id="IPR044862">
    <property type="entry name" value="Pro_4_hyd_alph_FE2OG_OXY"/>
</dbReference>
<dbReference type="OrthoDB" id="255432at2"/>
<keyword evidence="6" id="KW-0408">Iron</keyword>
<sequence>MIQSPPITSDTDAFAPILILPGVFPPELCRTLIDIYDREGGERSGFMVNENGRTVGKHDPRHKSRRDVMIEERSLVGAIQQRIIDRVVPAIQRAHAFHVTRMERYLVACYDAEEGGHFRAHRDNTTPGTAHRRFALSVPLNDDFEGGGLTFPEFGARRYRAPAGAGIVFSCSLLHQVDPVTAGRRFVFLPFLYDEAAARTRQPLSPATDQ</sequence>
<evidence type="ECO:0000256" key="4">
    <source>
        <dbReference type="ARBA" id="ARBA00022964"/>
    </source>
</evidence>
<dbReference type="PROSITE" id="PS51471">
    <property type="entry name" value="FE2OG_OXY"/>
    <property type="match status" value="1"/>
</dbReference>
<dbReference type="GO" id="GO:0005506">
    <property type="term" value="F:iron ion binding"/>
    <property type="evidence" value="ECO:0007669"/>
    <property type="project" value="InterPro"/>
</dbReference>
<keyword evidence="5" id="KW-0560">Oxidoreductase</keyword>
<proteinExistence type="predicted"/>
<dbReference type="RefSeq" id="WP_090745170.1">
    <property type="nucleotide sequence ID" value="NZ_FMVT01000008.1"/>
</dbReference>
<name>A0A1G5IDF8_9RHOB</name>
<comment type="cofactor">
    <cofactor evidence="1">
        <name>L-ascorbate</name>
        <dbReference type="ChEBI" id="CHEBI:38290"/>
    </cofactor>
</comment>
<evidence type="ECO:0000256" key="3">
    <source>
        <dbReference type="ARBA" id="ARBA00022896"/>
    </source>
</evidence>
<evidence type="ECO:0000313" key="9">
    <source>
        <dbReference type="Proteomes" id="UP000199502"/>
    </source>
</evidence>
<dbReference type="Proteomes" id="UP000199502">
    <property type="component" value="Unassembled WGS sequence"/>
</dbReference>
<dbReference type="SUPFAM" id="SSF51197">
    <property type="entry name" value="Clavaminate synthase-like"/>
    <property type="match status" value="1"/>
</dbReference>
<dbReference type="Pfam" id="PF13640">
    <property type="entry name" value="2OG-FeII_Oxy_3"/>
    <property type="match status" value="1"/>
</dbReference>
<dbReference type="STRING" id="336292.SAMN05660710_02602"/>
<protein>
    <submittedName>
        <fullName evidence="8">Predicted 2-oxoglutarate-and Fe(II)-dependent dioxygenase YbiX</fullName>
    </submittedName>
</protein>
<dbReference type="GO" id="GO:0016705">
    <property type="term" value="F:oxidoreductase activity, acting on paired donors, with incorporation or reduction of molecular oxygen"/>
    <property type="evidence" value="ECO:0007669"/>
    <property type="project" value="InterPro"/>
</dbReference>
<gene>
    <name evidence="8" type="ORF">SAMN05660710_02602</name>
</gene>
<dbReference type="Gene3D" id="2.60.120.620">
    <property type="entry name" value="q2cbj1_9rhob like domain"/>
    <property type="match status" value="1"/>
</dbReference>
<dbReference type="SMART" id="SM00702">
    <property type="entry name" value="P4Hc"/>
    <property type="match status" value="1"/>
</dbReference>
<dbReference type="InterPro" id="IPR005123">
    <property type="entry name" value="Oxoglu/Fe-dep_dioxygenase_dom"/>
</dbReference>
<dbReference type="EMBL" id="FMVT01000008">
    <property type="protein sequence ID" value="SCY73987.1"/>
    <property type="molecule type" value="Genomic_DNA"/>
</dbReference>
<feature type="domain" description="Fe2OG dioxygenase" evidence="7">
    <location>
        <begin position="101"/>
        <end position="195"/>
    </location>
</feature>
<evidence type="ECO:0000259" key="7">
    <source>
        <dbReference type="PROSITE" id="PS51471"/>
    </source>
</evidence>
<evidence type="ECO:0000256" key="6">
    <source>
        <dbReference type="ARBA" id="ARBA00023004"/>
    </source>
</evidence>
<keyword evidence="2" id="KW-0479">Metal-binding</keyword>
<keyword evidence="3" id="KW-0847">Vitamin C</keyword>
<dbReference type="InterPro" id="IPR006620">
    <property type="entry name" value="Pro_4_hyd_alph"/>
</dbReference>
<reference evidence="8 9" key="1">
    <citation type="submission" date="2016-10" db="EMBL/GenBank/DDBJ databases">
        <authorList>
            <person name="de Groot N.N."/>
        </authorList>
    </citation>
    <scope>NUCLEOTIDE SEQUENCE [LARGE SCALE GENOMIC DNA]</scope>
    <source>
        <strain evidence="8 9">CGMCC 1.8925</strain>
    </source>
</reference>
<keyword evidence="9" id="KW-1185">Reference proteome</keyword>
<dbReference type="GO" id="GO:0031418">
    <property type="term" value="F:L-ascorbic acid binding"/>
    <property type="evidence" value="ECO:0007669"/>
    <property type="project" value="UniProtKB-KW"/>
</dbReference>
<evidence type="ECO:0000313" key="8">
    <source>
        <dbReference type="EMBL" id="SCY73987.1"/>
    </source>
</evidence>
<evidence type="ECO:0000256" key="5">
    <source>
        <dbReference type="ARBA" id="ARBA00023002"/>
    </source>
</evidence>
<keyword evidence="4 8" id="KW-0223">Dioxygenase</keyword>
<organism evidence="8 9">
    <name type="scientific">Paracoccus tibetensis</name>
    <dbReference type="NCBI Taxonomy" id="336292"/>
    <lineage>
        <taxon>Bacteria</taxon>
        <taxon>Pseudomonadati</taxon>
        <taxon>Pseudomonadota</taxon>
        <taxon>Alphaproteobacteria</taxon>
        <taxon>Rhodobacterales</taxon>
        <taxon>Paracoccaceae</taxon>
        <taxon>Paracoccus</taxon>
    </lineage>
</organism>
<accession>A0A1G5IDF8</accession>